<protein>
    <submittedName>
        <fullName evidence="2">5'-nucleotidase, cytosolic IB</fullName>
    </submittedName>
</protein>
<reference evidence="2" key="1">
    <citation type="submission" date="2016-12" db="EMBL/GenBank/DDBJ databases">
        <title>Mouse lemur reference genome and diversity panel.</title>
        <authorList>
            <person name="Harris R."/>
            <person name="Larsen P."/>
            <person name="Liu Y."/>
            <person name="Hughes D.S."/>
            <person name="Murali S."/>
            <person name="Raveendran M."/>
            <person name="Korchina V."/>
            <person name="Wang M."/>
            <person name="Jhangiani S."/>
            <person name="Bandaranaike D."/>
            <person name="Bellair M."/>
            <person name="Blankenburg K."/>
            <person name="Chao H."/>
            <person name="Dahdouli M."/>
            <person name="Dinh H."/>
            <person name="Doddapaneni H."/>
            <person name="English A."/>
            <person name="Firestine M."/>
            <person name="Gnanaolivu R."/>
            <person name="Gross S."/>
            <person name="Hernandez B."/>
            <person name="Javaid M."/>
            <person name="Jayaseelan J."/>
            <person name="Jones J."/>
            <person name="Khan Z."/>
            <person name="Kovar C."/>
            <person name="Kurapati P."/>
            <person name="Le B."/>
            <person name="Lee S."/>
            <person name="Li M."/>
            <person name="Mathew T."/>
            <person name="Narasimhan A."/>
            <person name="Ngo D."/>
            <person name="Nguyen L."/>
            <person name="Okwuonu G."/>
            <person name="Ongeri F."/>
            <person name="Osuji N."/>
            <person name="Pu L.-L."/>
            <person name="Puazo M."/>
            <person name="Quiroz J."/>
            <person name="Raj R."/>
            <person name="Rajbhandari K."/>
            <person name="Reid J.G."/>
            <person name="Santibanez J."/>
            <person name="Sexton D."/>
            <person name="Skinner E."/>
            <person name="Vee V."/>
            <person name="Weissenberger G."/>
            <person name="Wu Y."/>
            <person name="Xin Y."/>
            <person name="Han Y."/>
            <person name="Campbell C."/>
            <person name="Brown A."/>
            <person name="Sullivan B."/>
            <person name="Shelton J."/>
            <person name="Brown S."/>
            <person name="Dudchenko O."/>
            <person name="Machol I."/>
            <person name="Durand N."/>
            <person name="Shamim M."/>
            <person name="Lieberman A."/>
            <person name="Muzny D.M."/>
            <person name="Richards S."/>
            <person name="Yoder A."/>
            <person name="Worley K.C."/>
            <person name="Rogers J."/>
            <person name="Gibbs R.A."/>
        </authorList>
    </citation>
    <scope>NUCLEOTIDE SEQUENCE [LARGE SCALE GENOMIC DNA]</scope>
</reference>
<feature type="region of interest" description="Disordered" evidence="1">
    <location>
        <begin position="1"/>
        <end position="35"/>
    </location>
</feature>
<evidence type="ECO:0000313" key="3">
    <source>
        <dbReference type="Proteomes" id="UP000694394"/>
    </source>
</evidence>
<dbReference type="GO" id="GO:0008253">
    <property type="term" value="F:5'-nucleotidase activity"/>
    <property type="evidence" value="ECO:0007669"/>
    <property type="project" value="InterPro"/>
</dbReference>
<dbReference type="GO" id="GO:0000287">
    <property type="term" value="F:magnesium ion binding"/>
    <property type="evidence" value="ECO:0007669"/>
    <property type="project" value="InterPro"/>
</dbReference>
<dbReference type="GeneTree" id="ENSGT00390000017767"/>
<dbReference type="AlphaFoldDB" id="A0A8C5W0P8"/>
<proteinExistence type="predicted"/>
<feature type="compositionally biased region" description="Low complexity" evidence="1">
    <location>
        <begin position="148"/>
        <end position="163"/>
    </location>
</feature>
<feature type="compositionally biased region" description="Acidic residues" evidence="1">
    <location>
        <begin position="261"/>
        <end position="272"/>
    </location>
</feature>
<organism evidence="2 3">
    <name type="scientific">Microcebus murinus</name>
    <name type="common">Gray mouse lemur</name>
    <name type="synonym">Lemur murinus</name>
    <dbReference type="NCBI Taxonomy" id="30608"/>
    <lineage>
        <taxon>Eukaryota</taxon>
        <taxon>Metazoa</taxon>
        <taxon>Chordata</taxon>
        <taxon>Craniata</taxon>
        <taxon>Vertebrata</taxon>
        <taxon>Euteleostomi</taxon>
        <taxon>Mammalia</taxon>
        <taxon>Eutheria</taxon>
        <taxon>Euarchontoglires</taxon>
        <taxon>Primates</taxon>
        <taxon>Strepsirrhini</taxon>
        <taxon>Lemuriformes</taxon>
        <taxon>Cheirogaleidae</taxon>
        <taxon>Microcebus</taxon>
    </lineage>
</organism>
<dbReference type="PANTHER" id="PTHR31367:SF0">
    <property type="entry name" value="CYTOSOLIC 5'-NUCLEOTIDASE 1B"/>
    <property type="match status" value="1"/>
</dbReference>
<feature type="region of interest" description="Disordered" evidence="1">
    <location>
        <begin position="103"/>
        <end position="232"/>
    </location>
</feature>
<feature type="compositionally biased region" description="Basic and acidic residues" evidence="1">
    <location>
        <begin position="9"/>
        <end position="34"/>
    </location>
</feature>
<dbReference type="Ensembl" id="ENSMICT00000042601.2">
    <property type="protein sequence ID" value="ENSMICP00000029219.2"/>
    <property type="gene ID" value="ENSMICG00000010847.3"/>
</dbReference>
<dbReference type="Proteomes" id="UP000694394">
    <property type="component" value="Chromosome 8"/>
</dbReference>
<feature type="region of interest" description="Disordered" evidence="1">
    <location>
        <begin position="244"/>
        <end position="272"/>
    </location>
</feature>
<dbReference type="GO" id="GO:0046085">
    <property type="term" value="P:adenosine metabolic process"/>
    <property type="evidence" value="ECO:0007669"/>
    <property type="project" value="TreeGrafter"/>
</dbReference>
<dbReference type="GO" id="GO:0009117">
    <property type="term" value="P:nucleotide metabolic process"/>
    <property type="evidence" value="ECO:0007669"/>
    <property type="project" value="InterPro"/>
</dbReference>
<dbReference type="GO" id="GO:0005829">
    <property type="term" value="C:cytosol"/>
    <property type="evidence" value="ECO:0007669"/>
    <property type="project" value="TreeGrafter"/>
</dbReference>
<dbReference type="GO" id="GO:0000166">
    <property type="term" value="F:nucleotide binding"/>
    <property type="evidence" value="ECO:0007669"/>
    <property type="project" value="InterPro"/>
</dbReference>
<dbReference type="InterPro" id="IPR010394">
    <property type="entry name" value="5-nucleotidase"/>
</dbReference>
<dbReference type="Pfam" id="PF06189">
    <property type="entry name" value="5-nucleotidase"/>
    <property type="match status" value="1"/>
</dbReference>
<dbReference type="EMBL" id="ABDC03011992">
    <property type="status" value="NOT_ANNOTATED_CDS"/>
    <property type="molecule type" value="Genomic_DNA"/>
</dbReference>
<dbReference type="PANTHER" id="PTHR31367">
    <property type="entry name" value="CYTOSOLIC 5'-NUCLEOTIDASE 1 FAMILY MEMBER"/>
    <property type="match status" value="1"/>
</dbReference>
<gene>
    <name evidence="2" type="primary">NT5C1B</name>
</gene>
<evidence type="ECO:0000313" key="2">
    <source>
        <dbReference type="Ensembl" id="ENSMICP00000029219.2"/>
    </source>
</evidence>
<evidence type="ECO:0000256" key="1">
    <source>
        <dbReference type="SAM" id="MobiDB-lite"/>
    </source>
</evidence>
<reference evidence="2" key="2">
    <citation type="submission" date="2025-08" db="UniProtKB">
        <authorList>
            <consortium name="Ensembl"/>
        </authorList>
    </citation>
    <scope>IDENTIFICATION</scope>
</reference>
<accession>A0A8C5W0P8</accession>
<keyword evidence="3" id="KW-1185">Reference proteome</keyword>
<feature type="compositionally biased region" description="Polar residues" evidence="1">
    <location>
        <begin position="206"/>
        <end position="225"/>
    </location>
</feature>
<sequence length="606" mass="68767">MSQTSLKQKKNETGMRSSKESLDVDKRRDSDKSGVRLNTQMKRAVYPNHWLRCCPMRGHSSCRRCLCAALGTALVPCRTLHIYIHMCLFWDQGRQITMIRGSQESLPKTDSRGYVVRNQWSRTSRSPSIKGGSEEPRSKNNAVKLPNSSTPSRTSSTSPSQHDSPPPSAPPSARQSTPTQQQSMPLDSRPPTPPEPEPSHRRPPTKTQDNPETRTQGIMRSSQPRDYTLSAPIEWKSYSQRRMYYPPGQLEPDCMSQQQQQEEEEEEEKDDEEAYWESLKKFYEKVPSCSRPRPPKPKHAITIAVSSRALFNMVDARKVYEEEGLEKYMEYQLNNENVILTPGPAFRFVKALQHVNARLRELYPNEQDLFDIVLMTNNHAQVGVRLINSVNHYGLLIDRFCLTGGKSPIGYLKAYLTNLYLSADSEKVQEAIQEGIASAKMFDGAKDMAYCDTQLRVAFDGDAVLFSDESDHIATKHGLDKFFQHESLFENKPLAQGPLKGFLEDLGRLQKKFYAKNERLLCPIRTYLVTARSAASSGARVLKTLRRWGLEIDEALFLAGAPKGPILMKIRPHIFFDDHMFHIEGAQKLGTIAAHVPYGHSQKYSA</sequence>
<name>A0A8C5W0P8_MICMU</name>
<feature type="compositionally biased region" description="Polar residues" evidence="1">
    <location>
        <begin position="118"/>
        <end position="127"/>
    </location>
</feature>
<reference evidence="2" key="3">
    <citation type="submission" date="2025-09" db="UniProtKB">
        <authorList>
            <consortium name="Ensembl"/>
        </authorList>
    </citation>
    <scope>IDENTIFICATION</scope>
</reference>